<dbReference type="EC" id="4.3.2.10" evidence="11"/>
<feature type="domain" description="Glutamine amidotransferase" evidence="12">
    <location>
        <begin position="12"/>
        <end position="205"/>
    </location>
</feature>
<keyword evidence="5 11" id="KW-0315">Glutamine amidotransferase</keyword>
<name>A0ABV8TW99_9ACTN</name>
<evidence type="ECO:0000256" key="10">
    <source>
        <dbReference type="ARBA" id="ARBA00049534"/>
    </source>
</evidence>
<evidence type="ECO:0000256" key="11">
    <source>
        <dbReference type="HAMAP-Rule" id="MF_00278"/>
    </source>
</evidence>
<gene>
    <name evidence="11 13" type="primary">hisH</name>
    <name evidence="13" type="ORF">ACFPET_07545</name>
</gene>
<evidence type="ECO:0000256" key="7">
    <source>
        <dbReference type="ARBA" id="ARBA00023239"/>
    </source>
</evidence>
<keyword evidence="3 11" id="KW-0028">Amino-acid biosynthesis</keyword>
<evidence type="ECO:0000313" key="14">
    <source>
        <dbReference type="Proteomes" id="UP001595823"/>
    </source>
</evidence>
<evidence type="ECO:0000256" key="6">
    <source>
        <dbReference type="ARBA" id="ARBA00023102"/>
    </source>
</evidence>
<comment type="catalytic activity">
    <reaction evidence="9 11">
        <text>5-[(5-phospho-1-deoxy-D-ribulos-1-ylimino)methylamino]-1-(5-phospho-beta-D-ribosyl)imidazole-4-carboxamide + L-glutamine = D-erythro-1-(imidazol-4-yl)glycerol 3-phosphate + 5-amino-1-(5-phospho-beta-D-ribosyl)imidazole-4-carboxamide + L-glutamate + H(+)</text>
        <dbReference type="Rhea" id="RHEA:24793"/>
        <dbReference type="ChEBI" id="CHEBI:15378"/>
        <dbReference type="ChEBI" id="CHEBI:29985"/>
        <dbReference type="ChEBI" id="CHEBI:58278"/>
        <dbReference type="ChEBI" id="CHEBI:58359"/>
        <dbReference type="ChEBI" id="CHEBI:58475"/>
        <dbReference type="ChEBI" id="CHEBI:58525"/>
        <dbReference type="EC" id="4.3.2.10"/>
    </reaction>
</comment>
<dbReference type="Proteomes" id="UP001595823">
    <property type="component" value="Unassembled WGS sequence"/>
</dbReference>
<dbReference type="HAMAP" id="MF_00278">
    <property type="entry name" value="HisH"/>
    <property type="match status" value="1"/>
</dbReference>
<keyword evidence="14" id="KW-1185">Reference proteome</keyword>
<feature type="active site" evidence="11">
    <location>
        <position position="190"/>
    </location>
</feature>
<dbReference type="InterPro" id="IPR010139">
    <property type="entry name" value="Imidazole-glycPsynth_HisH"/>
</dbReference>
<dbReference type="PROSITE" id="PS51273">
    <property type="entry name" value="GATASE_TYPE_1"/>
    <property type="match status" value="1"/>
</dbReference>
<evidence type="ECO:0000256" key="9">
    <source>
        <dbReference type="ARBA" id="ARBA00047838"/>
    </source>
</evidence>
<feature type="active site" evidence="11">
    <location>
        <position position="192"/>
    </location>
</feature>
<comment type="subunit">
    <text evidence="2 11">Heterodimer of HisH and HisF.</text>
</comment>
<dbReference type="SUPFAM" id="SSF52317">
    <property type="entry name" value="Class I glutamine amidotransferase-like"/>
    <property type="match status" value="1"/>
</dbReference>
<feature type="active site" description="Nucleophile" evidence="11">
    <location>
        <position position="88"/>
    </location>
</feature>
<reference evidence="14" key="1">
    <citation type="journal article" date="2019" name="Int. J. Syst. Evol. Microbiol.">
        <title>The Global Catalogue of Microorganisms (GCM) 10K type strain sequencing project: providing services to taxonomists for standard genome sequencing and annotation.</title>
        <authorList>
            <consortium name="The Broad Institute Genomics Platform"/>
            <consortium name="The Broad Institute Genome Sequencing Center for Infectious Disease"/>
            <person name="Wu L."/>
            <person name="Ma J."/>
        </authorList>
    </citation>
    <scope>NUCLEOTIDE SEQUENCE [LARGE SCALE GENOMIC DNA]</scope>
    <source>
        <strain evidence="14">IBRC-M 10908</strain>
    </source>
</reference>
<keyword evidence="6 11" id="KW-0368">Histidine biosynthesis</keyword>
<evidence type="ECO:0000256" key="3">
    <source>
        <dbReference type="ARBA" id="ARBA00022605"/>
    </source>
</evidence>
<evidence type="ECO:0000256" key="2">
    <source>
        <dbReference type="ARBA" id="ARBA00011152"/>
    </source>
</evidence>
<comment type="catalytic activity">
    <reaction evidence="10 11">
        <text>L-glutamine + H2O = L-glutamate + NH4(+)</text>
        <dbReference type="Rhea" id="RHEA:15889"/>
        <dbReference type="ChEBI" id="CHEBI:15377"/>
        <dbReference type="ChEBI" id="CHEBI:28938"/>
        <dbReference type="ChEBI" id="CHEBI:29985"/>
        <dbReference type="ChEBI" id="CHEBI:58359"/>
        <dbReference type="EC" id="3.5.1.2"/>
    </reaction>
</comment>
<evidence type="ECO:0000259" key="12">
    <source>
        <dbReference type="Pfam" id="PF00117"/>
    </source>
</evidence>
<evidence type="ECO:0000256" key="4">
    <source>
        <dbReference type="ARBA" id="ARBA00022801"/>
    </source>
</evidence>
<dbReference type="PANTHER" id="PTHR42701:SF1">
    <property type="entry name" value="IMIDAZOLE GLYCEROL PHOSPHATE SYNTHASE SUBUNIT HISH"/>
    <property type="match status" value="1"/>
</dbReference>
<dbReference type="GO" id="GO:0016829">
    <property type="term" value="F:lyase activity"/>
    <property type="evidence" value="ECO:0007669"/>
    <property type="project" value="UniProtKB-KW"/>
</dbReference>
<dbReference type="Pfam" id="PF00117">
    <property type="entry name" value="GATase"/>
    <property type="match status" value="1"/>
</dbReference>
<dbReference type="NCBIfam" id="TIGR01855">
    <property type="entry name" value="IMP_synth_hisH"/>
    <property type="match status" value="1"/>
</dbReference>
<dbReference type="InterPro" id="IPR029062">
    <property type="entry name" value="Class_I_gatase-like"/>
</dbReference>
<comment type="caution">
    <text evidence="13">The sequence shown here is derived from an EMBL/GenBank/DDBJ whole genome shotgun (WGS) entry which is preliminary data.</text>
</comment>
<dbReference type="EC" id="3.5.1.2" evidence="11"/>
<dbReference type="PIRSF" id="PIRSF000495">
    <property type="entry name" value="Amidotransf_hisH"/>
    <property type="match status" value="1"/>
</dbReference>
<protein>
    <recommendedName>
        <fullName evidence="11">Imidazole glycerol phosphate synthase subunit HisH</fullName>
        <ecNumber evidence="11">4.3.2.10</ecNumber>
    </recommendedName>
    <alternativeName>
        <fullName evidence="11">IGP synthase glutaminase subunit</fullName>
        <ecNumber evidence="11">3.5.1.2</ecNumber>
    </alternativeName>
    <alternativeName>
        <fullName evidence="11">IGP synthase subunit HisH</fullName>
    </alternativeName>
    <alternativeName>
        <fullName evidence="11">ImGP synthase subunit HisH</fullName>
        <shortName evidence="11">IGPS subunit HisH</shortName>
    </alternativeName>
</protein>
<dbReference type="RefSeq" id="WP_380619353.1">
    <property type="nucleotide sequence ID" value="NZ_JBHSDK010000011.1"/>
</dbReference>
<proteinExistence type="inferred from homology"/>
<evidence type="ECO:0000256" key="1">
    <source>
        <dbReference type="ARBA" id="ARBA00005091"/>
    </source>
</evidence>
<dbReference type="CDD" id="cd01748">
    <property type="entry name" value="GATase1_IGP_Synthase"/>
    <property type="match status" value="1"/>
</dbReference>
<dbReference type="EMBL" id="JBHSDK010000011">
    <property type="protein sequence ID" value="MFC4335049.1"/>
    <property type="molecule type" value="Genomic_DNA"/>
</dbReference>
<evidence type="ECO:0000256" key="5">
    <source>
        <dbReference type="ARBA" id="ARBA00022962"/>
    </source>
</evidence>
<dbReference type="Gene3D" id="3.40.50.880">
    <property type="match status" value="1"/>
</dbReference>
<evidence type="ECO:0000256" key="8">
    <source>
        <dbReference type="ARBA" id="ARBA00025299"/>
    </source>
</evidence>
<organism evidence="13 14">
    <name type="scientific">Salininema proteolyticum</name>
    <dbReference type="NCBI Taxonomy" id="1607685"/>
    <lineage>
        <taxon>Bacteria</taxon>
        <taxon>Bacillati</taxon>
        <taxon>Actinomycetota</taxon>
        <taxon>Actinomycetes</taxon>
        <taxon>Glycomycetales</taxon>
        <taxon>Glycomycetaceae</taxon>
        <taxon>Salininema</taxon>
    </lineage>
</organism>
<accession>A0ABV8TW99</accession>
<keyword evidence="11" id="KW-0963">Cytoplasm</keyword>
<keyword evidence="7 11" id="KW-0456">Lyase</keyword>
<comment type="pathway">
    <text evidence="1 11">Amino-acid biosynthesis; L-histidine biosynthesis; L-histidine from 5-phospho-alpha-D-ribose 1-diphosphate: step 5/9.</text>
</comment>
<keyword evidence="4 11" id="KW-0378">Hydrolase</keyword>
<comment type="function">
    <text evidence="8 11">IGPS catalyzes the conversion of PRFAR and glutamine to IGP, AICAR and glutamate. The HisH subunit catalyzes the hydrolysis of glutamine to glutamate and ammonia as part of the synthesis of IGP and AICAR. The resulting ammonia molecule is channeled to the active site of HisF.</text>
</comment>
<dbReference type="PANTHER" id="PTHR42701">
    <property type="entry name" value="IMIDAZOLE GLYCEROL PHOSPHATE SYNTHASE SUBUNIT HISH"/>
    <property type="match status" value="1"/>
</dbReference>
<dbReference type="InterPro" id="IPR017926">
    <property type="entry name" value="GATASE"/>
</dbReference>
<sequence length="209" mass="21970">MTADSTAGPDVVLFDYGSGNLRSAHRALERAGAKVTLTDDLDRAEGCEGLVLPGVGAFAACMKGIAESGVDRVVRERFGADRPVFGICVGHQVMFSSGTEHGVTVPGIGILPGSVDALRAPRLPHMGWNTVEPGGLDLFDGLGTGERYYFVHTYGAKGTLPDGARAAIARHGEDFIAAVEYGSLSSTQFHPEKSGDAGARLLANWIERL</sequence>
<evidence type="ECO:0000313" key="13">
    <source>
        <dbReference type="EMBL" id="MFC4335049.1"/>
    </source>
</evidence>
<comment type="subcellular location">
    <subcellularLocation>
        <location evidence="11">Cytoplasm</location>
    </subcellularLocation>
</comment>